<protein>
    <submittedName>
        <fullName evidence="1">Uncharacterized protein</fullName>
    </submittedName>
</protein>
<proteinExistence type="predicted"/>
<evidence type="ECO:0000313" key="1">
    <source>
        <dbReference type="EMBL" id="KEJ82873.1"/>
    </source>
</evidence>
<accession>A0A073HXX0</accession>
<reference evidence="2" key="1">
    <citation type="journal article" date="2014" name="Cell">
        <title>The Architecture of a Scrambled Genome Reveals Massive Levels of Genomic Rearrangement during Development.</title>
        <authorList>
            <person name="Chen X."/>
            <person name="Bracht J.R."/>
            <person name="Goldman A.D."/>
            <person name="Dolzhenko E."/>
            <person name="Clay D.M."/>
            <person name="Swart E.C."/>
            <person name="Perlman D.H."/>
            <person name="Doak T.G."/>
            <person name="Stuart A."/>
            <person name="Amemiya C.T."/>
            <person name="Sebra R.P."/>
            <person name="Landweber L.F."/>
        </authorList>
    </citation>
    <scope>NUCLEOTIDE SEQUENCE [LARGE SCALE GENOMIC DNA]</scope>
    <source>
        <strain evidence="2">JRB310</strain>
    </source>
</reference>
<organism evidence="1 2">
    <name type="scientific">Oxytricha trifallax</name>
    <dbReference type="NCBI Taxonomy" id="1172189"/>
    <lineage>
        <taxon>Eukaryota</taxon>
        <taxon>Sar</taxon>
        <taxon>Alveolata</taxon>
        <taxon>Ciliophora</taxon>
        <taxon>Intramacronucleata</taxon>
        <taxon>Spirotrichea</taxon>
        <taxon>Stichotrichia</taxon>
        <taxon>Sporadotrichida</taxon>
        <taxon>Oxytrichidae</taxon>
        <taxon>Oxytrichinae</taxon>
        <taxon>Oxytricha</taxon>
    </lineage>
</organism>
<gene>
    <name evidence="1" type="ORF">OXYTRIMIC_382</name>
</gene>
<dbReference type="EMBL" id="ARYC01002621">
    <property type="protein sequence ID" value="KEJ82873.1"/>
    <property type="molecule type" value="Genomic_DNA"/>
</dbReference>
<keyword evidence="2" id="KW-1185">Reference proteome</keyword>
<sequence length="181" mass="21097">MRGNDSLGSDKSLISQMLLQIVIKWRELEIHERSCVGFQSSENQNSQYQALGLVEEREIVNAAYSWDVLKGYRTKVALFKTQITEDQEDLQQKKQIVGSQEQRMCWVEEIIQNIILQILNHSNSFAIKLLDENPFVPYTFASHLKRIICNKNSTQLQKGYNEVVNQTCQRDQDQRSSRDTR</sequence>
<dbReference type="Proteomes" id="UP000053232">
    <property type="component" value="Unassembled WGS sequence"/>
</dbReference>
<name>A0A073HXX0_9SPIT</name>
<comment type="caution">
    <text evidence="1">The sequence shown here is derived from an EMBL/GenBank/DDBJ whole genome shotgun (WGS) entry which is preliminary data.</text>
</comment>
<evidence type="ECO:0000313" key="2">
    <source>
        <dbReference type="Proteomes" id="UP000053232"/>
    </source>
</evidence>
<dbReference type="AlphaFoldDB" id="A0A073HXX0"/>